<sequence>MEISNFSKNKHLLSRAGFGINLSQIDSLSQTSPSKIWKQLSKENQLKSLSVGSEDALQDYAVIAKLSPEEKKEKTKINRQENISLNLKFFNEMVNSKDQLREKMAFFWNGHFATRVINSRYNAQLLQIVRENALGNFGDLLKAVSKSPSMLQFLNNQQNKKDHPNENFAREVMELFTLGRGNYTEKDVKEAARAFTGWSFSKEGNFIERARIHDFGEKTFLGKTGNFSGDDILDIILAQKSTAIFITIKIYKFFVNDTLDHKIVAKLANNFYNSKYDIKKLMTEIFTSDWFFDEKNIGAKIKSPIELMAGIFRILPVDNIIQKRQLIIYQNLLGQMIFYPPNVSGWPTGKSWIDSSTLLLRMQMPQLFSGIRPLALQPKADDDIQMGMGAQNNGNRKFRKSNFIIDWQEIESVFKDKNIAEILLQKKISGDGKYMKQFSDGSVKMDIINIMSVPEYQLC</sequence>
<evidence type="ECO:0008006" key="3">
    <source>
        <dbReference type="Google" id="ProtNLM"/>
    </source>
</evidence>
<protein>
    <recommendedName>
        <fullName evidence="3">DUF1800 domain-containing protein</fullName>
    </recommendedName>
</protein>
<keyword evidence="2" id="KW-1185">Reference proteome</keyword>
<dbReference type="Pfam" id="PF08811">
    <property type="entry name" value="DUF1800"/>
    <property type="match status" value="1"/>
</dbReference>
<accession>A0A1H5T3L8</accession>
<proteinExistence type="predicted"/>
<reference evidence="2" key="1">
    <citation type="submission" date="2016-10" db="EMBL/GenBank/DDBJ databases">
        <authorList>
            <person name="Varghese N."/>
            <person name="Submissions S."/>
        </authorList>
    </citation>
    <scope>NUCLEOTIDE SEQUENCE [LARGE SCALE GENOMIC DNA]</scope>
    <source>
        <strain evidence="2">DSM 21580</strain>
    </source>
</reference>
<dbReference type="OrthoDB" id="9772295at2"/>
<dbReference type="EMBL" id="FNUS01000001">
    <property type="protein sequence ID" value="SEF57355.1"/>
    <property type="molecule type" value="Genomic_DNA"/>
</dbReference>
<name>A0A1H5T3L8_9FLAO</name>
<evidence type="ECO:0000313" key="2">
    <source>
        <dbReference type="Proteomes" id="UP000236738"/>
    </source>
</evidence>
<dbReference type="InterPro" id="IPR014917">
    <property type="entry name" value="DUF1800"/>
</dbReference>
<organism evidence="1 2">
    <name type="scientific">Halpernia humi</name>
    <dbReference type="NCBI Taxonomy" id="493375"/>
    <lineage>
        <taxon>Bacteria</taxon>
        <taxon>Pseudomonadati</taxon>
        <taxon>Bacteroidota</taxon>
        <taxon>Flavobacteriia</taxon>
        <taxon>Flavobacteriales</taxon>
        <taxon>Weeksellaceae</taxon>
        <taxon>Chryseobacterium group</taxon>
        <taxon>Halpernia</taxon>
    </lineage>
</organism>
<evidence type="ECO:0000313" key="1">
    <source>
        <dbReference type="EMBL" id="SEF57355.1"/>
    </source>
</evidence>
<dbReference type="Proteomes" id="UP000236738">
    <property type="component" value="Unassembled WGS sequence"/>
</dbReference>
<dbReference type="RefSeq" id="WP_103912392.1">
    <property type="nucleotide sequence ID" value="NZ_FNUS01000001.1"/>
</dbReference>
<gene>
    <name evidence="1" type="ORF">SAMN05421847_0354</name>
</gene>
<dbReference type="AlphaFoldDB" id="A0A1H5T3L8"/>